<evidence type="ECO:0000313" key="14">
    <source>
        <dbReference type="Proteomes" id="UP000440367"/>
    </source>
</evidence>
<dbReference type="EMBL" id="QXGC01000453">
    <property type="protein sequence ID" value="KAE9234693.1"/>
    <property type="molecule type" value="Genomic_DNA"/>
</dbReference>
<comment type="caution">
    <text evidence="6">The sequence shown here is derived from an EMBL/GenBank/DDBJ whole genome shotgun (WGS) entry which is preliminary data.</text>
</comment>
<evidence type="ECO:0000313" key="7">
    <source>
        <dbReference type="EMBL" id="KAE9234693.1"/>
    </source>
</evidence>
<keyword evidence="12" id="KW-1185">Reference proteome</keyword>
<dbReference type="EMBL" id="QXFY01000262">
    <property type="protein sequence ID" value="KAE9350144.1"/>
    <property type="molecule type" value="Genomic_DNA"/>
</dbReference>
<evidence type="ECO:0000313" key="11">
    <source>
        <dbReference type="Proteomes" id="UP000429523"/>
    </source>
</evidence>
<evidence type="ECO:0000313" key="20">
    <source>
        <dbReference type="Proteomes" id="UP000488956"/>
    </source>
</evidence>
<accession>A0A6A3VYM6</accession>
<dbReference type="Proteomes" id="UP000440367">
    <property type="component" value="Unassembled WGS sequence"/>
</dbReference>
<evidence type="ECO:0000313" key="6">
    <source>
        <dbReference type="EMBL" id="KAE9174796.1"/>
    </source>
</evidence>
<protein>
    <submittedName>
        <fullName evidence="6">Uncharacterized protein</fullName>
    </submittedName>
</protein>
<evidence type="ECO:0000313" key="1">
    <source>
        <dbReference type="EMBL" id="KAE8942584.1"/>
    </source>
</evidence>
<evidence type="ECO:0000313" key="13">
    <source>
        <dbReference type="Proteomes" id="UP000437068"/>
    </source>
</evidence>
<dbReference type="Proteomes" id="UP000460718">
    <property type="component" value="Unassembled WGS sequence"/>
</dbReference>
<dbReference type="EMBL" id="QXGA01000256">
    <property type="protein sequence ID" value="KAE9149116.1"/>
    <property type="molecule type" value="Genomic_DNA"/>
</dbReference>
<proteinExistence type="predicted"/>
<dbReference type="Proteomes" id="UP000429523">
    <property type="component" value="Unassembled WGS sequence"/>
</dbReference>
<dbReference type="EMBL" id="QXGF01000299">
    <property type="protein sequence ID" value="KAE8942584.1"/>
    <property type="molecule type" value="Genomic_DNA"/>
</dbReference>
<evidence type="ECO:0000313" key="10">
    <source>
        <dbReference type="EMBL" id="KAE9350144.1"/>
    </source>
</evidence>
<dbReference type="Proteomes" id="UP000488956">
    <property type="component" value="Unassembled WGS sequence"/>
</dbReference>
<dbReference type="Proteomes" id="UP000433483">
    <property type="component" value="Unassembled WGS sequence"/>
</dbReference>
<dbReference type="EMBL" id="QXFW01000261">
    <property type="protein sequence ID" value="KAE9018456.1"/>
    <property type="molecule type" value="Genomic_DNA"/>
</dbReference>
<evidence type="ECO:0000313" key="16">
    <source>
        <dbReference type="Proteomes" id="UP000441208"/>
    </source>
</evidence>
<dbReference type="Proteomes" id="UP000486351">
    <property type="component" value="Unassembled WGS sequence"/>
</dbReference>
<dbReference type="Proteomes" id="UP000437068">
    <property type="component" value="Unassembled WGS sequence"/>
</dbReference>
<evidence type="ECO:0000313" key="5">
    <source>
        <dbReference type="EMBL" id="KAE9149116.1"/>
    </source>
</evidence>
<evidence type="ECO:0000313" key="3">
    <source>
        <dbReference type="EMBL" id="KAE9072838.1"/>
    </source>
</evidence>
<evidence type="ECO:0000313" key="17">
    <source>
        <dbReference type="Proteomes" id="UP000460718"/>
    </source>
</evidence>
<reference evidence="11 12" key="1">
    <citation type="submission" date="2018-08" db="EMBL/GenBank/DDBJ databases">
        <title>Genomic investigation of the strawberry pathogen Phytophthora fragariae indicates pathogenicity is determined by transcriptional variation in three key races.</title>
        <authorList>
            <person name="Adams T.M."/>
            <person name="Armitage A.D."/>
            <person name="Sobczyk M.K."/>
            <person name="Bates H.J."/>
            <person name="Dunwell J.M."/>
            <person name="Nellist C.F."/>
            <person name="Harrison R.J."/>
        </authorList>
    </citation>
    <scope>NUCLEOTIDE SEQUENCE [LARGE SCALE GENOMIC DNA]</scope>
    <source>
        <strain evidence="9 13">A4</strain>
        <strain evidence="8 14">BC-1</strain>
        <strain evidence="7 18">BC-23</strain>
        <strain evidence="6 12">NOV-27</strain>
        <strain evidence="5 15">NOV-5</strain>
        <strain evidence="4 16">NOV-71</strain>
        <strain evidence="10 19">NOV-77</strain>
        <strain evidence="1 11">NOV-9</strain>
        <strain evidence="3 20">ONT-3</strain>
        <strain evidence="2 17">SCRP245</strain>
    </source>
</reference>
<sequence length="39" mass="4687">MNMNEEDLKEYTHIEDVMVNIGDNQAEDEQNQDDAYVYY</sequence>
<dbReference type="EMBL" id="QXFZ01000310">
    <property type="protein sequence ID" value="KAE9121805.1"/>
    <property type="molecule type" value="Genomic_DNA"/>
</dbReference>
<evidence type="ECO:0000313" key="12">
    <source>
        <dbReference type="Proteomes" id="UP000433483"/>
    </source>
</evidence>
<evidence type="ECO:0000313" key="8">
    <source>
        <dbReference type="EMBL" id="KAE9242919.1"/>
    </source>
</evidence>
<dbReference type="EMBL" id="QXGB01002816">
    <property type="protein sequence ID" value="KAE9174796.1"/>
    <property type="molecule type" value="Genomic_DNA"/>
</dbReference>
<evidence type="ECO:0000313" key="19">
    <source>
        <dbReference type="Proteomes" id="UP000486351"/>
    </source>
</evidence>
<dbReference type="Proteomes" id="UP000441208">
    <property type="component" value="Unassembled WGS sequence"/>
</dbReference>
<evidence type="ECO:0000313" key="4">
    <source>
        <dbReference type="EMBL" id="KAE9121805.1"/>
    </source>
</evidence>
<dbReference type="EMBL" id="QXGD01000335">
    <property type="protein sequence ID" value="KAE9242919.1"/>
    <property type="molecule type" value="Genomic_DNA"/>
</dbReference>
<gene>
    <name evidence="9" type="ORF">PF001_g6741</name>
    <name evidence="8" type="ORF">PF002_g8521</name>
    <name evidence="7" type="ORF">PF004_g9317</name>
    <name evidence="6" type="ORF">PF005_g25697</name>
    <name evidence="5" type="ORF">PF006_g6380</name>
    <name evidence="4" type="ORF">PF007_g7700</name>
    <name evidence="10" type="ORF">PF008_g6597</name>
    <name evidence="1" type="ORF">PF009_g7681</name>
    <name evidence="3" type="ORF">PF010_g25324</name>
    <name evidence="2" type="ORF">PF011_g6272</name>
</gene>
<name>A0A6A3VYM6_9STRA</name>
<evidence type="ECO:0000313" key="2">
    <source>
        <dbReference type="EMBL" id="KAE9018456.1"/>
    </source>
</evidence>
<evidence type="ECO:0000313" key="15">
    <source>
        <dbReference type="Proteomes" id="UP000440732"/>
    </source>
</evidence>
<evidence type="ECO:0000313" key="18">
    <source>
        <dbReference type="Proteomes" id="UP000476176"/>
    </source>
</evidence>
<dbReference type="Proteomes" id="UP000440732">
    <property type="component" value="Unassembled WGS sequence"/>
</dbReference>
<dbReference type="EMBL" id="QXFX01002887">
    <property type="protein sequence ID" value="KAE9072838.1"/>
    <property type="molecule type" value="Genomic_DNA"/>
</dbReference>
<evidence type="ECO:0000313" key="9">
    <source>
        <dbReference type="EMBL" id="KAE9317699.1"/>
    </source>
</evidence>
<dbReference type="AlphaFoldDB" id="A0A6A3VYM6"/>
<organism evidence="6 12">
    <name type="scientific">Phytophthora fragariae</name>
    <dbReference type="NCBI Taxonomy" id="53985"/>
    <lineage>
        <taxon>Eukaryota</taxon>
        <taxon>Sar</taxon>
        <taxon>Stramenopiles</taxon>
        <taxon>Oomycota</taxon>
        <taxon>Peronosporomycetes</taxon>
        <taxon>Peronosporales</taxon>
        <taxon>Peronosporaceae</taxon>
        <taxon>Phytophthora</taxon>
    </lineage>
</organism>
<dbReference type="Proteomes" id="UP000476176">
    <property type="component" value="Unassembled WGS sequence"/>
</dbReference>
<dbReference type="EMBL" id="QXGE01000273">
    <property type="protein sequence ID" value="KAE9317699.1"/>
    <property type="molecule type" value="Genomic_DNA"/>
</dbReference>